<dbReference type="EMBL" id="GGEC01070078">
    <property type="protein sequence ID" value="MBX50562.1"/>
    <property type="molecule type" value="Transcribed_RNA"/>
</dbReference>
<accession>A0A2P2P750</accession>
<name>A0A2P2P750_RHIMU</name>
<organism evidence="1">
    <name type="scientific">Rhizophora mucronata</name>
    <name type="common">Asiatic mangrove</name>
    <dbReference type="NCBI Taxonomy" id="61149"/>
    <lineage>
        <taxon>Eukaryota</taxon>
        <taxon>Viridiplantae</taxon>
        <taxon>Streptophyta</taxon>
        <taxon>Embryophyta</taxon>
        <taxon>Tracheophyta</taxon>
        <taxon>Spermatophyta</taxon>
        <taxon>Magnoliopsida</taxon>
        <taxon>eudicotyledons</taxon>
        <taxon>Gunneridae</taxon>
        <taxon>Pentapetalae</taxon>
        <taxon>rosids</taxon>
        <taxon>fabids</taxon>
        <taxon>Malpighiales</taxon>
        <taxon>Rhizophoraceae</taxon>
        <taxon>Rhizophora</taxon>
    </lineage>
</organism>
<sequence length="16" mass="1671">MEGCMMAMGAIVIASR</sequence>
<reference evidence="1" key="1">
    <citation type="submission" date="2018-02" db="EMBL/GenBank/DDBJ databases">
        <title>Rhizophora mucronata_Transcriptome.</title>
        <authorList>
            <person name="Meera S.P."/>
            <person name="Sreeshan A."/>
            <person name="Augustine A."/>
        </authorList>
    </citation>
    <scope>NUCLEOTIDE SEQUENCE</scope>
    <source>
        <tissue evidence="1">Leaf</tissue>
    </source>
</reference>
<protein>
    <submittedName>
        <fullName evidence="1">Uncharacterized protein</fullName>
    </submittedName>
</protein>
<proteinExistence type="predicted"/>
<dbReference type="AlphaFoldDB" id="A0A2P2P750"/>
<evidence type="ECO:0000313" key="1">
    <source>
        <dbReference type="EMBL" id="MBX50562.1"/>
    </source>
</evidence>